<evidence type="ECO:0000313" key="3">
    <source>
        <dbReference type="Proteomes" id="UP000576821"/>
    </source>
</evidence>
<comment type="caution">
    <text evidence="2">The sequence shown here is derived from an EMBL/GenBank/DDBJ whole genome shotgun (WGS) entry which is preliminary data.</text>
</comment>
<dbReference type="InterPro" id="IPR030392">
    <property type="entry name" value="S74_ICA"/>
</dbReference>
<proteinExistence type="predicted"/>
<evidence type="ECO:0000259" key="1">
    <source>
        <dbReference type="PROSITE" id="PS51688"/>
    </source>
</evidence>
<reference evidence="2 3" key="1">
    <citation type="submission" date="2020-03" db="EMBL/GenBank/DDBJ databases">
        <title>Genomic Encyclopedia of Type Strains, Phase IV (KMG-IV): sequencing the most valuable type-strain genomes for metagenomic binning, comparative biology and taxonomic classification.</title>
        <authorList>
            <person name="Goeker M."/>
        </authorList>
    </citation>
    <scope>NUCLEOTIDE SEQUENCE [LARGE SCALE GENOMIC DNA]</scope>
    <source>
        <strain evidence="2 3">DSM 21299</strain>
    </source>
</reference>
<dbReference type="EMBL" id="JAASQR010000002">
    <property type="protein sequence ID" value="NIJ16499.1"/>
    <property type="molecule type" value="Genomic_DNA"/>
</dbReference>
<name>A0A846M3L1_9SPHN</name>
<dbReference type="AlphaFoldDB" id="A0A846M3L1"/>
<dbReference type="Proteomes" id="UP000576821">
    <property type="component" value="Unassembled WGS sequence"/>
</dbReference>
<organism evidence="2 3">
    <name type="scientific">Sphingobium vermicomposti</name>
    <dbReference type="NCBI Taxonomy" id="529005"/>
    <lineage>
        <taxon>Bacteria</taxon>
        <taxon>Pseudomonadati</taxon>
        <taxon>Pseudomonadota</taxon>
        <taxon>Alphaproteobacteria</taxon>
        <taxon>Sphingomonadales</taxon>
        <taxon>Sphingomonadaceae</taxon>
        <taxon>Sphingobium</taxon>
    </lineage>
</organism>
<dbReference type="Pfam" id="PF13884">
    <property type="entry name" value="Peptidase_S74"/>
    <property type="match status" value="1"/>
</dbReference>
<accession>A0A846M3L1</accession>
<protein>
    <recommendedName>
        <fullName evidence="1">Peptidase S74 domain-containing protein</fullName>
    </recommendedName>
</protein>
<gene>
    <name evidence="2" type="ORF">FHS54_001465</name>
</gene>
<dbReference type="RefSeq" id="WP_167303115.1">
    <property type="nucleotide sequence ID" value="NZ_JAASQR010000002.1"/>
</dbReference>
<feature type="domain" description="Peptidase S74" evidence="1">
    <location>
        <begin position="196"/>
        <end position="269"/>
    </location>
</feature>
<sequence length="269" mass="27763">MGVFNQNQPGLAKLTDTVQGTVPGLSSNFSGWSPTVGQSQDYYGDVLDGKFLDPSSNPGLKSVLDRNMRDVTDQVNSQFSMAGRYGSNAHVGTQTRELADSNGAIMADAYNRERGYQGQAAGAVNDASNQSLAALLQAAGVGAELPYTGTNNLSSALSALFSGGTQKSTQSGGIGGVLQGIGSIGSSAAALAPVMSDHRLKSNIEKVGAFPDGLGVYDYDYIDAPSADVAALMPEGRQRGVMASEVAKLRPWALGPDIGGFQTVNYGAL</sequence>
<evidence type="ECO:0000313" key="2">
    <source>
        <dbReference type="EMBL" id="NIJ16499.1"/>
    </source>
</evidence>
<keyword evidence="3" id="KW-1185">Reference proteome</keyword>
<dbReference type="PROSITE" id="PS51688">
    <property type="entry name" value="ICA"/>
    <property type="match status" value="1"/>
</dbReference>